<dbReference type="InterPro" id="IPR028923">
    <property type="entry name" value="SAICAR_synt/ADE2_N"/>
</dbReference>
<comment type="pathway">
    <text evidence="1 7">Purine metabolism; IMP biosynthesis via de novo pathway; 5-amino-1-(5-phospho-D-ribosyl)imidazole-4-carboxamide from 5-amino-1-(5-phospho-D-ribosyl)imidazole-4-carboxylate: step 1/2.</text>
</comment>
<evidence type="ECO:0000256" key="5">
    <source>
        <dbReference type="ARBA" id="ARBA00022840"/>
    </source>
</evidence>
<evidence type="ECO:0000313" key="10">
    <source>
        <dbReference type="Proteomes" id="UP000017862"/>
    </source>
</evidence>
<keyword evidence="3 7" id="KW-0547">Nucleotide-binding</keyword>
<dbReference type="PANTHER" id="PTHR43599">
    <property type="entry name" value="MULTIFUNCTIONAL PROTEIN ADE2"/>
    <property type="match status" value="1"/>
</dbReference>
<dbReference type="GO" id="GO:0006189">
    <property type="term" value="P:'de novo' IMP biosynthetic process"/>
    <property type="evidence" value="ECO:0007669"/>
    <property type="project" value="UniProtKB-UniRule"/>
</dbReference>
<dbReference type="EMBL" id="CP006604">
    <property type="protein sequence ID" value="AHA28143.1"/>
    <property type="molecule type" value="Genomic_DNA"/>
</dbReference>
<dbReference type="PANTHER" id="PTHR43599:SF3">
    <property type="entry name" value="SI:DKEY-6E2.2"/>
    <property type="match status" value="1"/>
</dbReference>
<dbReference type="GO" id="GO:0005829">
    <property type="term" value="C:cytosol"/>
    <property type="evidence" value="ECO:0007669"/>
    <property type="project" value="TreeGrafter"/>
</dbReference>
<comment type="catalytic activity">
    <reaction evidence="6 7">
        <text>5-amino-1-(5-phospho-D-ribosyl)imidazole-4-carboxylate + L-aspartate + ATP = (2S)-2-[5-amino-1-(5-phospho-beta-D-ribosyl)imidazole-4-carboxamido]succinate + ADP + phosphate + 2 H(+)</text>
        <dbReference type="Rhea" id="RHEA:22628"/>
        <dbReference type="ChEBI" id="CHEBI:15378"/>
        <dbReference type="ChEBI" id="CHEBI:29991"/>
        <dbReference type="ChEBI" id="CHEBI:30616"/>
        <dbReference type="ChEBI" id="CHEBI:43474"/>
        <dbReference type="ChEBI" id="CHEBI:58443"/>
        <dbReference type="ChEBI" id="CHEBI:77657"/>
        <dbReference type="ChEBI" id="CHEBI:456216"/>
        <dbReference type="EC" id="6.3.2.6"/>
    </reaction>
</comment>
<dbReference type="eggNOG" id="COG0152">
    <property type="taxonomic scope" value="Bacteria"/>
</dbReference>
<dbReference type="InterPro" id="IPR050089">
    <property type="entry name" value="SAICAR_synthetase"/>
</dbReference>
<dbReference type="UniPathway" id="UPA00074">
    <property type="reaction ID" value="UER00131"/>
</dbReference>
<comment type="similarity">
    <text evidence="7">Belongs to the SAICAR synthetase family.</text>
</comment>
<dbReference type="HAMAP" id="MF_00137">
    <property type="entry name" value="SAICAR_synth"/>
    <property type="match status" value="1"/>
</dbReference>
<dbReference type="Gene3D" id="3.30.200.20">
    <property type="entry name" value="Phosphorylase Kinase, domain 1"/>
    <property type="match status" value="1"/>
</dbReference>
<evidence type="ECO:0000313" key="9">
    <source>
        <dbReference type="EMBL" id="AHA28143.1"/>
    </source>
</evidence>
<evidence type="ECO:0000256" key="4">
    <source>
        <dbReference type="ARBA" id="ARBA00022755"/>
    </source>
</evidence>
<dbReference type="AlphaFoldDB" id="U6B5N9"/>
<evidence type="ECO:0000259" key="8">
    <source>
        <dbReference type="Pfam" id="PF01259"/>
    </source>
</evidence>
<proteinExistence type="inferred from homology"/>
<dbReference type="GO" id="GO:0004639">
    <property type="term" value="F:phosphoribosylaminoimidazolesuccinocarboxamide synthase activity"/>
    <property type="evidence" value="ECO:0007669"/>
    <property type="project" value="UniProtKB-UniRule"/>
</dbReference>
<evidence type="ECO:0000256" key="1">
    <source>
        <dbReference type="ARBA" id="ARBA00004672"/>
    </source>
</evidence>
<gene>
    <name evidence="7 9" type="primary">purC</name>
    <name evidence="9" type="ORF">lam_802</name>
</gene>
<dbReference type="Proteomes" id="UP000017862">
    <property type="component" value="Chromosome"/>
</dbReference>
<keyword evidence="4 7" id="KW-0658">Purine biosynthesis</keyword>
<keyword evidence="5 7" id="KW-0067">ATP-binding</keyword>
<dbReference type="EC" id="6.3.2.6" evidence="7"/>
<accession>U6B5N9</accession>
<evidence type="ECO:0000256" key="3">
    <source>
        <dbReference type="ARBA" id="ARBA00022741"/>
    </source>
</evidence>
<dbReference type="KEGG" id="lar:lam_802"/>
<dbReference type="PATRIC" id="fig|1261131.3.peg.771"/>
<reference evidence="9 10" key="1">
    <citation type="journal article" date="2014" name="Mol. Plant Microbe Interact.">
        <title>The complete genome sequence of Candidatus Liberibacter americanus, associated with citrus Huanglongbing.</title>
        <authorList>
            <person name="Wulff N.A."/>
            <person name="Zhang S."/>
            <person name="Setubal J.C."/>
            <person name="Almeida N.F."/>
            <person name="Martins E.C."/>
            <person name="Harakava R."/>
            <person name="Kumar D."/>
            <person name="Rangel L.T."/>
            <person name="Foissac X."/>
            <person name="Bove J."/>
            <person name="Gabriel D.W."/>
        </authorList>
    </citation>
    <scope>NUCLEOTIDE SEQUENCE [LARGE SCALE GENOMIC DNA]</scope>
    <source>
        <strain evidence="9 10">Sao Paulo</strain>
    </source>
</reference>
<dbReference type="Pfam" id="PF01259">
    <property type="entry name" value="SAICAR_synt"/>
    <property type="match status" value="1"/>
</dbReference>
<keyword evidence="2 7" id="KW-0436">Ligase</keyword>
<feature type="domain" description="SAICAR synthetase/ADE2 N-terminal" evidence="8">
    <location>
        <begin position="9"/>
        <end position="232"/>
    </location>
</feature>
<evidence type="ECO:0000256" key="7">
    <source>
        <dbReference type="HAMAP-Rule" id="MF_00137"/>
    </source>
</evidence>
<name>U6B5N9_9HYPH</name>
<dbReference type="STRING" id="1261131.lam_802"/>
<dbReference type="HOGENOM" id="CLU_061495_2_0_5"/>
<dbReference type="RefSeq" id="WP_007557434.1">
    <property type="nucleotide sequence ID" value="NC_022793.1"/>
</dbReference>
<dbReference type="GO" id="GO:0005524">
    <property type="term" value="F:ATP binding"/>
    <property type="evidence" value="ECO:0007669"/>
    <property type="project" value="UniProtKB-KW"/>
</dbReference>
<organism evidence="9 10">
    <name type="scientific">Candidatus Liberibacter americanus str. Sao Paulo</name>
    <dbReference type="NCBI Taxonomy" id="1261131"/>
    <lineage>
        <taxon>Bacteria</taxon>
        <taxon>Pseudomonadati</taxon>
        <taxon>Pseudomonadota</taxon>
        <taxon>Alphaproteobacteria</taxon>
        <taxon>Hyphomicrobiales</taxon>
        <taxon>Rhizobiaceae</taxon>
        <taxon>Liberibacter</taxon>
    </lineage>
</organism>
<dbReference type="SUPFAM" id="SSF56104">
    <property type="entry name" value="SAICAR synthase-like"/>
    <property type="match status" value="1"/>
</dbReference>
<keyword evidence="10" id="KW-1185">Reference proteome</keyword>
<evidence type="ECO:0000256" key="2">
    <source>
        <dbReference type="ARBA" id="ARBA00022598"/>
    </source>
</evidence>
<dbReference type="Gene3D" id="3.30.470.20">
    <property type="entry name" value="ATP-grasp fold, B domain"/>
    <property type="match status" value="1"/>
</dbReference>
<protein>
    <recommendedName>
        <fullName evidence="7">Phosphoribosylaminoimidazole-succinocarboxamide synthase</fullName>
        <ecNumber evidence="7">6.3.2.6</ecNumber>
    </recommendedName>
    <alternativeName>
        <fullName evidence="7">SAICAR synthetase</fullName>
    </alternativeName>
</protein>
<sequence length="255" mass="29868">MKQRNPIHEIKAKIIYEGPEPGTLIQYFKDDDITEDEHKFIIINGKGILNNKISEHIFIQLNKIGIHSHFIRRLNVREQLIRESENIPLRVVIRNTAAGSLSKRLRIKEGLSLPRSIVEFYYKYDSMNDTLVSEEHITAFNWLNHSELEDITSLVIRINDFMTGLFLGIGIHLVDFSIEFGRIMDGDTVRIIIASEIFPDCCRLWHIEKQAKYNNKLFIQNYQSLKDYNEIARRLGIFKRNDPETIETTITPIRK</sequence>
<evidence type="ECO:0000256" key="6">
    <source>
        <dbReference type="ARBA" id="ARBA00048475"/>
    </source>
</evidence>